<reference evidence="4" key="1">
    <citation type="submission" date="2022-11" db="UniProtKB">
        <authorList>
            <consortium name="WormBaseParasite"/>
        </authorList>
    </citation>
    <scope>IDENTIFICATION</scope>
</reference>
<evidence type="ECO:0000259" key="2">
    <source>
        <dbReference type="PROSITE" id="PS50966"/>
    </source>
</evidence>
<protein>
    <submittedName>
        <fullName evidence="4">SWIM-type domain-containing protein</fullName>
    </submittedName>
</protein>
<evidence type="ECO:0000313" key="4">
    <source>
        <dbReference type="WBParaSite" id="jg7848"/>
    </source>
</evidence>
<organism evidence="3 4">
    <name type="scientific">Ditylenchus dipsaci</name>
    <dbReference type="NCBI Taxonomy" id="166011"/>
    <lineage>
        <taxon>Eukaryota</taxon>
        <taxon>Metazoa</taxon>
        <taxon>Ecdysozoa</taxon>
        <taxon>Nematoda</taxon>
        <taxon>Chromadorea</taxon>
        <taxon>Rhabditida</taxon>
        <taxon>Tylenchina</taxon>
        <taxon>Tylenchomorpha</taxon>
        <taxon>Sphaerularioidea</taxon>
        <taxon>Anguinidae</taxon>
        <taxon>Anguininae</taxon>
        <taxon>Ditylenchus</taxon>
    </lineage>
</organism>
<keyword evidence="1" id="KW-0863">Zinc-finger</keyword>
<sequence>MWGRPLVKYSAQPFVPYLAAWSRREDYRSWYYRYAPAFAMFSISTKNGLEGTNKMIKDNFTHRELLGLSPFVLVVEQFTHGWSIDPERKKPLKVPTIPKNPNSNLRKAVEKLREKSARLCKVYTIKKLMWTELLQAETTNDLDWTYSSWQRYQILRNFFYVLKKYRVYLGFLCCNCPVGIKDGLCEHSLLLMEIERLIDPLPRPLEPRRKRGLRKKVGWALERL</sequence>
<dbReference type="PROSITE" id="PS50966">
    <property type="entry name" value="ZF_SWIM"/>
    <property type="match status" value="1"/>
</dbReference>
<feature type="domain" description="SWIM-type" evidence="2">
    <location>
        <begin position="165"/>
        <end position="196"/>
    </location>
</feature>
<keyword evidence="1" id="KW-0479">Metal-binding</keyword>
<proteinExistence type="predicted"/>
<dbReference type="GO" id="GO:0008270">
    <property type="term" value="F:zinc ion binding"/>
    <property type="evidence" value="ECO:0007669"/>
    <property type="project" value="UniProtKB-KW"/>
</dbReference>
<dbReference type="WBParaSite" id="jg7848">
    <property type="protein sequence ID" value="jg7848"/>
    <property type="gene ID" value="jg7848"/>
</dbReference>
<keyword evidence="3" id="KW-1185">Reference proteome</keyword>
<evidence type="ECO:0000256" key="1">
    <source>
        <dbReference type="PROSITE-ProRule" id="PRU00325"/>
    </source>
</evidence>
<name>A0A915ENU5_9BILA</name>
<dbReference type="Proteomes" id="UP000887574">
    <property type="component" value="Unplaced"/>
</dbReference>
<dbReference type="AlphaFoldDB" id="A0A915ENU5"/>
<evidence type="ECO:0000313" key="3">
    <source>
        <dbReference type="Proteomes" id="UP000887574"/>
    </source>
</evidence>
<accession>A0A915ENU5</accession>
<dbReference type="InterPro" id="IPR007527">
    <property type="entry name" value="Znf_SWIM"/>
</dbReference>
<keyword evidence="1" id="KW-0862">Zinc</keyword>